<dbReference type="AlphaFoldDB" id="A0A2A9D2N7"/>
<keyword evidence="2" id="KW-0732">Signal</keyword>
<name>A0A2A9D2N7_9MICO</name>
<gene>
    <name evidence="3" type="ORF">ATL40_2540</name>
</gene>
<evidence type="ECO:0000313" key="3">
    <source>
        <dbReference type="EMBL" id="PFG20923.1"/>
    </source>
</evidence>
<evidence type="ECO:0000313" key="4">
    <source>
        <dbReference type="Proteomes" id="UP000224915"/>
    </source>
</evidence>
<feature type="region of interest" description="Disordered" evidence="1">
    <location>
        <begin position="40"/>
        <end position="86"/>
    </location>
</feature>
<reference evidence="3 4" key="1">
    <citation type="submission" date="2017-10" db="EMBL/GenBank/DDBJ databases">
        <title>Sequencing the genomes of 1000 actinobacteria strains.</title>
        <authorList>
            <person name="Klenk H.-P."/>
        </authorList>
    </citation>
    <scope>NUCLEOTIDE SEQUENCE [LARGE SCALE GENOMIC DNA]</scope>
    <source>
        <strain evidence="3 4">DSM 21801</strain>
    </source>
</reference>
<feature type="signal peptide" evidence="2">
    <location>
        <begin position="1"/>
        <end position="28"/>
    </location>
</feature>
<feature type="chain" id="PRO_5038796937" evidence="2">
    <location>
        <begin position="29"/>
        <end position="322"/>
    </location>
</feature>
<evidence type="ECO:0000256" key="2">
    <source>
        <dbReference type="SAM" id="SignalP"/>
    </source>
</evidence>
<comment type="caution">
    <text evidence="3">The sequence shown here is derived from an EMBL/GenBank/DDBJ whole genome shotgun (WGS) entry which is preliminary data.</text>
</comment>
<sequence>MSPGVTVAQTLRPARALAGITLSTALLAACSTTAGGDVGSDLEAAPSDTPTAAAQTEAAQTDATGAETTSAATTPEPTPTTPDPQAIRQVDPATLEWIWWQDFAAQEPVDVTAADEFGRTYTIGDPAYSDADGDGLEDMVVSLAQLDGNGYREQWFLWLAEAEGAPTQVLPPVTGMARCGDAVESVEPTEGGFLVREFLREPIIDDHLDCAATGTYEVTRRVGAVRDGDTTLLVDLADPRGYGGLCPTHPRTEIAPVTVWGGLTPRIDAALTIDGEERFLIPTHGHTMTAGAEPMLLASTWAVGESFGDRICVWIDPVRYEG</sequence>
<accession>A0A2A9D2N7</accession>
<keyword evidence="4" id="KW-1185">Reference proteome</keyword>
<feature type="compositionally biased region" description="Low complexity" evidence="1">
    <location>
        <begin position="48"/>
        <end position="75"/>
    </location>
</feature>
<dbReference type="EMBL" id="PDJD01000001">
    <property type="protein sequence ID" value="PFG20923.1"/>
    <property type="molecule type" value="Genomic_DNA"/>
</dbReference>
<protein>
    <submittedName>
        <fullName evidence="3">Uncharacterized protein</fullName>
    </submittedName>
</protein>
<evidence type="ECO:0000256" key="1">
    <source>
        <dbReference type="SAM" id="MobiDB-lite"/>
    </source>
</evidence>
<organism evidence="3 4">
    <name type="scientific">Serinibacter salmoneus</name>
    <dbReference type="NCBI Taxonomy" id="556530"/>
    <lineage>
        <taxon>Bacteria</taxon>
        <taxon>Bacillati</taxon>
        <taxon>Actinomycetota</taxon>
        <taxon>Actinomycetes</taxon>
        <taxon>Micrococcales</taxon>
        <taxon>Beutenbergiaceae</taxon>
        <taxon>Serinibacter</taxon>
    </lineage>
</organism>
<proteinExistence type="predicted"/>
<dbReference type="Proteomes" id="UP000224915">
    <property type="component" value="Unassembled WGS sequence"/>
</dbReference>